<dbReference type="InterPro" id="IPR005616">
    <property type="entry name" value="CcmH/CycL/Ccl2/NrfF_N"/>
</dbReference>
<evidence type="ECO:0000313" key="11">
    <source>
        <dbReference type="Proteomes" id="UP000191418"/>
    </source>
</evidence>
<gene>
    <name evidence="10" type="ORF">BTE48_02580</name>
</gene>
<evidence type="ECO:0000256" key="2">
    <source>
        <dbReference type="ARBA" id="ARBA00022617"/>
    </source>
</evidence>
<dbReference type="GO" id="GO:0046872">
    <property type="term" value="F:metal ion binding"/>
    <property type="evidence" value="ECO:0007669"/>
    <property type="project" value="UniProtKB-KW"/>
</dbReference>
<comment type="function">
    <text evidence="7">Possible subunit of a heme lyase.</text>
</comment>
<comment type="caution">
    <text evidence="10">The sequence shown here is derived from an EMBL/GenBank/DDBJ whole genome shotgun (WGS) entry which is preliminary data.</text>
</comment>
<evidence type="ECO:0000256" key="6">
    <source>
        <dbReference type="ARBA" id="ARBA00023004"/>
    </source>
</evidence>
<evidence type="ECO:0000256" key="1">
    <source>
        <dbReference type="ARBA" id="ARBA00010342"/>
    </source>
</evidence>
<comment type="similarity">
    <text evidence="1 7">Belongs to the CcmH/CycL/Ccl2/NrfF family.</text>
</comment>
<feature type="compositionally biased region" description="Polar residues" evidence="8">
    <location>
        <begin position="140"/>
        <end position="149"/>
    </location>
</feature>
<feature type="domain" description="CcmH/CycL/Ccl2/NrfF N-terminal" evidence="9">
    <location>
        <begin position="3"/>
        <end position="141"/>
    </location>
</feature>
<dbReference type="GO" id="GO:0017004">
    <property type="term" value="P:cytochrome complex assembly"/>
    <property type="evidence" value="ECO:0007669"/>
    <property type="project" value="UniProtKB-KW"/>
</dbReference>
<dbReference type="PANTHER" id="PTHR47870">
    <property type="entry name" value="CYTOCHROME C-TYPE BIOGENESIS PROTEIN CCMH"/>
    <property type="match status" value="1"/>
</dbReference>
<keyword evidence="7" id="KW-0812">Transmembrane</keyword>
<keyword evidence="5" id="KW-0201">Cytochrome c-type biogenesis</keyword>
<proteinExistence type="inferred from homology"/>
<keyword evidence="7" id="KW-0472">Membrane</keyword>
<reference evidence="10 11" key="1">
    <citation type="submission" date="2017-01" db="EMBL/GenBank/DDBJ databases">
        <title>Genome Sequencing of a Marine Spirillum, Oceanospirillum multiglobuliferum ATCC 33336, from Japan.</title>
        <authorList>
            <person name="Carney J.G."/>
            <person name="Trachtenberg A.M."/>
            <person name="Rheaume B.A."/>
            <person name="Linnane J.D."/>
            <person name="Pitts N.L."/>
            <person name="Mykles D.L."/>
            <person name="Maclea K.S."/>
        </authorList>
    </citation>
    <scope>NUCLEOTIDE SEQUENCE [LARGE SCALE GENOMIC DNA]</scope>
    <source>
        <strain evidence="10 11">ATCC 33336</strain>
    </source>
</reference>
<dbReference type="EMBL" id="MTSM01000002">
    <property type="protein sequence ID" value="OPX56854.1"/>
    <property type="molecule type" value="Genomic_DNA"/>
</dbReference>
<dbReference type="Proteomes" id="UP000191418">
    <property type="component" value="Unassembled WGS sequence"/>
</dbReference>
<accession>A0A1V4TA17</accession>
<name>A0A1V4TA17_9GAMM</name>
<dbReference type="STRING" id="64969.SAMN02745127_00324"/>
<feature type="region of interest" description="Disordered" evidence="8">
    <location>
        <begin position="124"/>
        <end position="156"/>
    </location>
</feature>
<evidence type="ECO:0000256" key="3">
    <source>
        <dbReference type="ARBA" id="ARBA00022723"/>
    </source>
</evidence>
<organism evidence="10 11">
    <name type="scientific">Oceanospirillum multiglobuliferum</name>
    <dbReference type="NCBI Taxonomy" id="64969"/>
    <lineage>
        <taxon>Bacteria</taxon>
        <taxon>Pseudomonadati</taxon>
        <taxon>Pseudomonadota</taxon>
        <taxon>Gammaproteobacteria</taxon>
        <taxon>Oceanospirillales</taxon>
        <taxon>Oceanospirillaceae</taxon>
        <taxon>Oceanospirillum</taxon>
    </lineage>
</organism>
<dbReference type="OrthoDB" id="9804975at2"/>
<dbReference type="InterPro" id="IPR051263">
    <property type="entry name" value="C-type_cytochrome_biogenesis"/>
</dbReference>
<evidence type="ECO:0000256" key="7">
    <source>
        <dbReference type="RuleBase" id="RU364112"/>
    </source>
</evidence>
<dbReference type="GO" id="GO:0005886">
    <property type="term" value="C:plasma membrane"/>
    <property type="evidence" value="ECO:0007669"/>
    <property type="project" value="TreeGrafter"/>
</dbReference>
<feature type="transmembrane region" description="Helical" evidence="7">
    <location>
        <begin position="96"/>
        <end position="116"/>
    </location>
</feature>
<dbReference type="InterPro" id="IPR038297">
    <property type="entry name" value="CcmH/CycL/NrfF/Ccl2_sf"/>
</dbReference>
<keyword evidence="4 7" id="KW-0732">Signal</keyword>
<keyword evidence="11" id="KW-1185">Reference proteome</keyword>
<keyword evidence="7" id="KW-1133">Transmembrane helix</keyword>
<keyword evidence="6 7" id="KW-0408">Iron</keyword>
<evidence type="ECO:0000256" key="8">
    <source>
        <dbReference type="SAM" id="MobiDB-lite"/>
    </source>
</evidence>
<protein>
    <recommendedName>
        <fullName evidence="7">Cytochrome c-type biogenesis protein</fullName>
    </recommendedName>
</protein>
<evidence type="ECO:0000259" key="9">
    <source>
        <dbReference type="Pfam" id="PF03918"/>
    </source>
</evidence>
<dbReference type="AlphaFoldDB" id="A0A1V4TA17"/>
<evidence type="ECO:0000256" key="4">
    <source>
        <dbReference type="ARBA" id="ARBA00022729"/>
    </source>
</evidence>
<dbReference type="RefSeq" id="WP_139776576.1">
    <property type="nucleotide sequence ID" value="NZ_FUXG01000002.1"/>
</dbReference>
<dbReference type="PANTHER" id="PTHR47870:SF1">
    <property type="entry name" value="CYTOCHROME C-TYPE BIOGENESIS PROTEIN CCMH"/>
    <property type="match status" value="1"/>
</dbReference>
<evidence type="ECO:0000256" key="5">
    <source>
        <dbReference type="ARBA" id="ARBA00022748"/>
    </source>
</evidence>
<dbReference type="Pfam" id="PF03918">
    <property type="entry name" value="CcmH"/>
    <property type="match status" value="1"/>
</dbReference>
<dbReference type="Gene3D" id="1.10.8.640">
    <property type="entry name" value="Cytochrome C biogenesis protein"/>
    <property type="match status" value="1"/>
</dbReference>
<keyword evidence="2 7" id="KW-0349">Heme</keyword>
<evidence type="ECO:0000313" key="10">
    <source>
        <dbReference type="EMBL" id="OPX56854.1"/>
    </source>
</evidence>
<dbReference type="FunFam" id="1.10.8.640:FF:000001">
    <property type="entry name" value="Cytochrome c-type biogenesis protein"/>
    <property type="match status" value="1"/>
</dbReference>
<sequence length="156" mass="18122">MFSLLPSLAQANIDAFEFSNEELRNRYQHLAFILRCPKCQNQNIIDSNAPIASDLRIQVHRLLHEGFDDEQIIDFMVARYGDFVLYEPPVNRLTYLLWYGPVILVMIGLLVVVIMIRNRKQQANADEAMDSQSRERLNQVLKQKTVNSSGKKKSRR</sequence>
<keyword evidence="3 7" id="KW-0479">Metal-binding</keyword>
<dbReference type="CDD" id="cd16378">
    <property type="entry name" value="CcmH_N"/>
    <property type="match status" value="1"/>
</dbReference>